<feature type="compositionally biased region" description="Pro residues" evidence="1">
    <location>
        <begin position="622"/>
        <end position="637"/>
    </location>
</feature>
<dbReference type="PANTHER" id="PTHR38731">
    <property type="entry name" value="LIPL45-RELATED LIPOPROTEIN-RELATED"/>
    <property type="match status" value="1"/>
</dbReference>
<sequence>MKVRVPWHIVVLVALTCITAGAASLARAQSDPPGRVARLNDFNGTVTYAPAGTDNWVYAHRNRPLTSGDAVWVDRGSRAEMHIGGTAVRLGPETSARLLAVTDQNVQLNVTQGTLSLRLRRVDPNQPYEIDTPNLAFVPQQAGVYRLDVDPAGVTTVTVWQGYGTIYGEGTSLPIAQGQRLRLAGTNLLQQPLTGPIEVDAFDDWGRARDAREDASVSARYVPRDMTGFESLDDYGTWEDTASYGTVWVPSETPDDWAPYRTGHWAWIAPWGWTWVDEAPWGFAPYHYGRWAYLNARWCWVPGPVAVRPVYAPALVGWVGGSSGNNGWSVALAAGGAGVAWFPLGPHDPYRPAYHTSSAYITQINRSTVISTTNINVQNNIQNNVFVNRSVRNAVTAVPAGAFVQGRPVREVRSELANPRQGQPAWHVGNSPGVAPVRQSLIGAARPAQVVPPREAFERPVLATRAPQGPQGPSRELTSGLRPVQGAGGQPLRFDQAPGRGPARNGGNAPQGRLAPQVTVVGTGGAPRGAGPQGVPATPGTPREPGVPGTPRVPGSPGVRESGVPHPPASQMPQDVGRPGPGPGDGRAPQRFESRPQGGQAPVNPNDVPRPTRVPSQVERPQTPPPQMERPQAPRPQPQFERPQMPPPQMERPQAPRPQPQVERPQPQPQMERPQPPRPQPQPQMERPQPPRPQPQPQMERPQQPRPQPQPQMERPQPPRPQPQPQMERPQPQMERPQPAPRQQPQERPHPQPNEAPRQDALPHGQLHGPDAARAHLSADGRAARETRS</sequence>
<organism evidence="3 4">
    <name type="scientific">Pandoraea terrae</name>
    <dbReference type="NCBI Taxonomy" id="1537710"/>
    <lineage>
        <taxon>Bacteria</taxon>
        <taxon>Pseudomonadati</taxon>
        <taxon>Pseudomonadota</taxon>
        <taxon>Betaproteobacteria</taxon>
        <taxon>Burkholderiales</taxon>
        <taxon>Burkholderiaceae</taxon>
        <taxon>Pandoraea</taxon>
    </lineage>
</organism>
<feature type="compositionally biased region" description="Pro residues" evidence="1">
    <location>
        <begin position="644"/>
        <end position="659"/>
    </location>
</feature>
<dbReference type="PRINTS" id="PR01217">
    <property type="entry name" value="PRICHEXTENSN"/>
</dbReference>
<keyword evidence="4" id="KW-1185">Reference proteome</keyword>
<dbReference type="EMBL" id="CABPRZ010000033">
    <property type="protein sequence ID" value="VVE57213.1"/>
    <property type="molecule type" value="Genomic_DNA"/>
</dbReference>
<feature type="compositionally biased region" description="Basic and acidic residues" evidence="1">
    <location>
        <begin position="771"/>
        <end position="789"/>
    </location>
</feature>
<protein>
    <submittedName>
        <fullName evidence="3">Prolin-rich exported protein</fullName>
    </submittedName>
</protein>
<feature type="compositionally biased region" description="Low complexity" evidence="1">
    <location>
        <begin position="725"/>
        <end position="744"/>
    </location>
</feature>
<feature type="compositionally biased region" description="Pro residues" evidence="1">
    <location>
        <begin position="704"/>
        <end position="724"/>
    </location>
</feature>
<feature type="compositionally biased region" description="Gly residues" evidence="1">
    <location>
        <begin position="522"/>
        <end position="532"/>
    </location>
</feature>
<dbReference type="RefSeq" id="WP_150699811.1">
    <property type="nucleotide sequence ID" value="NZ_CABPRZ010000033.1"/>
</dbReference>
<feature type="compositionally biased region" description="Low complexity" evidence="1">
    <location>
        <begin position="660"/>
        <end position="673"/>
    </location>
</feature>
<reference evidence="3 4" key="1">
    <citation type="submission" date="2019-08" db="EMBL/GenBank/DDBJ databases">
        <authorList>
            <person name="Peeters C."/>
        </authorList>
    </citation>
    <scope>NUCLEOTIDE SEQUENCE [LARGE SCALE GENOMIC DNA]</scope>
    <source>
        <strain evidence="3 4">LMG 30175</strain>
    </source>
</reference>
<evidence type="ECO:0000313" key="4">
    <source>
        <dbReference type="Proteomes" id="UP000414233"/>
    </source>
</evidence>
<gene>
    <name evidence="3" type="ORF">PTE30175_05076</name>
</gene>
<feature type="region of interest" description="Disordered" evidence="1">
    <location>
        <begin position="463"/>
        <end position="789"/>
    </location>
</feature>
<dbReference type="Proteomes" id="UP000414233">
    <property type="component" value="Unassembled WGS sequence"/>
</dbReference>
<accession>A0A5E4ZAL8</accession>
<dbReference type="PANTHER" id="PTHR38731:SF3">
    <property type="entry name" value="BLL6125 PROTEIN"/>
    <property type="match status" value="1"/>
</dbReference>
<dbReference type="AlphaFoldDB" id="A0A5E4ZAL8"/>
<name>A0A5E4ZAL8_9BURK</name>
<keyword evidence="2" id="KW-0732">Signal</keyword>
<evidence type="ECO:0000313" key="3">
    <source>
        <dbReference type="EMBL" id="VVE57213.1"/>
    </source>
</evidence>
<feature type="signal peptide" evidence="2">
    <location>
        <begin position="1"/>
        <end position="22"/>
    </location>
</feature>
<feature type="compositionally biased region" description="Pro residues" evidence="1">
    <location>
        <begin position="674"/>
        <end position="696"/>
    </location>
</feature>
<dbReference type="OrthoDB" id="5485224at2"/>
<evidence type="ECO:0000256" key="1">
    <source>
        <dbReference type="SAM" id="MobiDB-lite"/>
    </source>
</evidence>
<feature type="chain" id="PRO_5023013651" evidence="2">
    <location>
        <begin position="23"/>
        <end position="789"/>
    </location>
</feature>
<dbReference type="Pfam" id="PF20245">
    <property type="entry name" value="DUF6600"/>
    <property type="match status" value="1"/>
</dbReference>
<proteinExistence type="predicted"/>
<dbReference type="InterPro" id="IPR046535">
    <property type="entry name" value="DUF6600"/>
</dbReference>
<evidence type="ECO:0000256" key="2">
    <source>
        <dbReference type="SAM" id="SignalP"/>
    </source>
</evidence>